<organism evidence="10 11">
    <name type="scientific">Brevibacillus nitrificans</name>
    <dbReference type="NCBI Taxonomy" id="651560"/>
    <lineage>
        <taxon>Bacteria</taxon>
        <taxon>Bacillati</taxon>
        <taxon>Bacillota</taxon>
        <taxon>Bacilli</taxon>
        <taxon>Bacillales</taxon>
        <taxon>Paenibacillaceae</taxon>
        <taxon>Brevibacillus</taxon>
    </lineage>
</organism>
<sequence length="386" mass="43951">MLPLRLVIVLLLSSFLMGGCWNAREIETMNYINALGVDYVNNKVVVHAQILSFTNIAKMEAGGQQTPETVATVKGEGENFLTAIFQLYPSSQQRLTWSHMRALVFTEEAIRHGLVDQVLDEMDRYYEFRYTLWAYSTHEAMDELFHAKPLFHISVLYSQLTDPGDIFEQNSVNQPIKLYRFISYYKEKNRTLYLPTLALDRSRWTQGNNSTIKLVGNGACIIQNQKLSACWSRKELLAVRWVNPDTNRTLINVKKNNKLLANTVLTKPKVTIAPIFHGGVPTFTVQVAYTGFISQLGQTGPVEEIEREVEKTIAADIKSLFEKGLKQNIDTLQLGHTLYRKNPQVWKRYAVQDRLPLTPASLESVIVNVSIENGGLAKVKQKRKQK</sequence>
<dbReference type="InterPro" id="IPR057336">
    <property type="entry name" value="GerAC_N"/>
</dbReference>
<comment type="similarity">
    <text evidence="2">Belongs to the GerABKC lipoprotein family.</text>
</comment>
<dbReference type="Gene3D" id="3.30.300.210">
    <property type="entry name" value="Nutrient germinant receptor protein C, domain 3"/>
    <property type="match status" value="1"/>
</dbReference>
<name>A0A3M8DFA7_9BACL</name>
<feature type="domain" description="Spore germination protein N-terminal" evidence="9">
    <location>
        <begin position="23"/>
        <end position="198"/>
    </location>
</feature>
<evidence type="ECO:0000256" key="2">
    <source>
        <dbReference type="ARBA" id="ARBA00007886"/>
    </source>
</evidence>
<dbReference type="GO" id="GO:0016020">
    <property type="term" value="C:membrane"/>
    <property type="evidence" value="ECO:0007669"/>
    <property type="project" value="UniProtKB-SubCell"/>
</dbReference>
<dbReference type="Pfam" id="PF05504">
    <property type="entry name" value="Spore_GerAC"/>
    <property type="match status" value="1"/>
</dbReference>
<evidence type="ECO:0000256" key="4">
    <source>
        <dbReference type="ARBA" id="ARBA00022729"/>
    </source>
</evidence>
<dbReference type="Pfam" id="PF25198">
    <property type="entry name" value="Spore_GerAC_N"/>
    <property type="match status" value="1"/>
</dbReference>
<keyword evidence="6" id="KW-0564">Palmitate</keyword>
<dbReference type="RefSeq" id="WP_122923624.1">
    <property type="nucleotide sequence ID" value="NZ_RHHU01000005.1"/>
</dbReference>
<evidence type="ECO:0000313" key="10">
    <source>
        <dbReference type="EMBL" id="RNB86668.1"/>
    </source>
</evidence>
<dbReference type="PANTHER" id="PTHR35789:SF1">
    <property type="entry name" value="SPORE GERMINATION PROTEIN B3"/>
    <property type="match status" value="1"/>
</dbReference>
<keyword evidence="4" id="KW-0732">Signal</keyword>
<dbReference type="InterPro" id="IPR038501">
    <property type="entry name" value="Spore_GerAC_C_sf"/>
</dbReference>
<evidence type="ECO:0000256" key="3">
    <source>
        <dbReference type="ARBA" id="ARBA00022544"/>
    </source>
</evidence>
<evidence type="ECO:0000259" key="9">
    <source>
        <dbReference type="Pfam" id="PF25198"/>
    </source>
</evidence>
<keyword evidence="3" id="KW-0309">Germination</keyword>
<reference evidence="10 11" key="1">
    <citation type="submission" date="2018-10" db="EMBL/GenBank/DDBJ databases">
        <title>Phylogenomics of Brevibacillus.</title>
        <authorList>
            <person name="Dunlap C."/>
        </authorList>
    </citation>
    <scope>NUCLEOTIDE SEQUENCE [LARGE SCALE GENOMIC DNA]</scope>
    <source>
        <strain evidence="10 11">JCM 15774</strain>
    </source>
</reference>
<accession>A0A3M8DFA7</accession>
<evidence type="ECO:0000256" key="7">
    <source>
        <dbReference type="ARBA" id="ARBA00023288"/>
    </source>
</evidence>
<evidence type="ECO:0000256" key="6">
    <source>
        <dbReference type="ARBA" id="ARBA00023139"/>
    </source>
</evidence>
<keyword evidence="11" id="KW-1185">Reference proteome</keyword>
<dbReference type="EMBL" id="RHHU01000005">
    <property type="protein sequence ID" value="RNB86668.1"/>
    <property type="molecule type" value="Genomic_DNA"/>
</dbReference>
<keyword evidence="7" id="KW-0449">Lipoprotein</keyword>
<dbReference type="Proteomes" id="UP000269573">
    <property type="component" value="Unassembled WGS sequence"/>
</dbReference>
<comment type="subcellular location">
    <subcellularLocation>
        <location evidence="1">Membrane</location>
        <topology evidence="1">Lipid-anchor</topology>
    </subcellularLocation>
</comment>
<protein>
    <submittedName>
        <fullName evidence="10">Ger(X)C family spore germination protein</fullName>
    </submittedName>
</protein>
<feature type="domain" description="Spore germination GerAC-like C-terminal" evidence="8">
    <location>
        <begin position="217"/>
        <end position="349"/>
    </location>
</feature>
<dbReference type="PANTHER" id="PTHR35789">
    <property type="entry name" value="SPORE GERMINATION PROTEIN B3"/>
    <property type="match status" value="1"/>
</dbReference>
<evidence type="ECO:0000256" key="1">
    <source>
        <dbReference type="ARBA" id="ARBA00004635"/>
    </source>
</evidence>
<dbReference type="NCBIfam" id="TIGR02887">
    <property type="entry name" value="spore_ger_x_C"/>
    <property type="match status" value="1"/>
</dbReference>
<keyword evidence="5" id="KW-0472">Membrane</keyword>
<dbReference type="AlphaFoldDB" id="A0A3M8DFA7"/>
<evidence type="ECO:0000259" key="8">
    <source>
        <dbReference type="Pfam" id="PF05504"/>
    </source>
</evidence>
<gene>
    <name evidence="10" type="ORF">EDM59_10900</name>
</gene>
<evidence type="ECO:0000256" key="5">
    <source>
        <dbReference type="ARBA" id="ARBA00023136"/>
    </source>
</evidence>
<dbReference type="GO" id="GO:0009847">
    <property type="term" value="P:spore germination"/>
    <property type="evidence" value="ECO:0007669"/>
    <property type="project" value="InterPro"/>
</dbReference>
<comment type="caution">
    <text evidence="10">The sequence shown here is derived from an EMBL/GenBank/DDBJ whole genome shotgun (WGS) entry which is preliminary data.</text>
</comment>
<proteinExistence type="inferred from homology"/>
<evidence type="ECO:0000313" key="11">
    <source>
        <dbReference type="Proteomes" id="UP000269573"/>
    </source>
</evidence>
<dbReference type="PROSITE" id="PS51257">
    <property type="entry name" value="PROKAR_LIPOPROTEIN"/>
    <property type="match status" value="1"/>
</dbReference>
<dbReference type="InterPro" id="IPR008844">
    <property type="entry name" value="Spore_GerAC-like"/>
</dbReference>
<dbReference type="InterPro" id="IPR046953">
    <property type="entry name" value="Spore_GerAC-like_C"/>
</dbReference>